<evidence type="ECO:0000259" key="1">
    <source>
        <dbReference type="Pfam" id="PF09369"/>
    </source>
</evidence>
<comment type="caution">
    <text evidence="2">The sequence shown here is derived from an EMBL/GenBank/DDBJ whole genome shotgun (WGS) entry which is preliminary data.</text>
</comment>
<gene>
    <name evidence="2" type="ORF">B9Q06_07740</name>
</gene>
<name>A0A2R6B8A8_9ARCH</name>
<sequence length="108" mass="11845">MIGVMPFHVLCDRWDIGGVSTPLHPYTGEPTIFIYDGYEGGIGISEKAAELFPELVRTTLQVVSECGCERGCPACIYSPKCGNDNRPLDKRAAKLILESVLRKLTSEV</sequence>
<reference evidence="2 3" key="1">
    <citation type="submission" date="2017-04" db="EMBL/GenBank/DDBJ databases">
        <title>Novel microbial lineages endemic to geothermal iron-oxide mats fill important gaps in the evolutionary history of Archaea.</title>
        <authorList>
            <person name="Jay Z.J."/>
            <person name="Beam J.P."/>
            <person name="Dlakic M."/>
            <person name="Rusch D.B."/>
            <person name="Kozubal M.A."/>
            <person name="Inskeep W.P."/>
        </authorList>
    </citation>
    <scope>NUCLEOTIDE SEQUENCE [LARGE SCALE GENOMIC DNA]</scope>
    <source>
        <strain evidence="2">ECH_B_2</strain>
    </source>
</reference>
<dbReference type="GO" id="GO:0043138">
    <property type="term" value="F:3'-5' DNA helicase activity"/>
    <property type="evidence" value="ECO:0007669"/>
    <property type="project" value="TreeGrafter"/>
</dbReference>
<dbReference type="GO" id="GO:0036297">
    <property type="term" value="P:interstrand cross-link repair"/>
    <property type="evidence" value="ECO:0007669"/>
    <property type="project" value="TreeGrafter"/>
</dbReference>
<feature type="domain" description="MrfA-like Zn-binding" evidence="1">
    <location>
        <begin position="1"/>
        <end position="76"/>
    </location>
</feature>
<dbReference type="Pfam" id="PF09369">
    <property type="entry name" value="MZB"/>
    <property type="match status" value="1"/>
</dbReference>
<dbReference type="InterPro" id="IPR018973">
    <property type="entry name" value="MZB"/>
</dbReference>
<accession>A0A2R6B8A8</accession>
<dbReference type="Proteomes" id="UP000241284">
    <property type="component" value="Unassembled WGS sequence"/>
</dbReference>
<dbReference type="EMBL" id="NEXH01000017">
    <property type="protein sequence ID" value="PSN94875.1"/>
    <property type="molecule type" value="Genomic_DNA"/>
</dbReference>
<dbReference type="GO" id="GO:0006289">
    <property type="term" value="P:nucleotide-excision repair"/>
    <property type="evidence" value="ECO:0007669"/>
    <property type="project" value="TreeGrafter"/>
</dbReference>
<dbReference type="AlphaFoldDB" id="A0A2R6B8A8"/>
<evidence type="ECO:0000313" key="3">
    <source>
        <dbReference type="Proteomes" id="UP000241284"/>
    </source>
</evidence>
<dbReference type="PANTHER" id="PTHR47957">
    <property type="entry name" value="ATP-DEPENDENT HELICASE HRQ1"/>
    <property type="match status" value="1"/>
</dbReference>
<protein>
    <recommendedName>
        <fullName evidence="1">MrfA-like Zn-binding domain-containing protein</fullName>
    </recommendedName>
</protein>
<evidence type="ECO:0000313" key="2">
    <source>
        <dbReference type="EMBL" id="PSN94875.1"/>
    </source>
</evidence>
<dbReference type="PANTHER" id="PTHR47957:SF3">
    <property type="entry name" value="ATP-DEPENDENT HELICASE HRQ1"/>
    <property type="match status" value="1"/>
</dbReference>
<organism evidence="2 3">
    <name type="scientific">Candidatus Marsarchaeota G2 archaeon ECH_B_2</name>
    <dbReference type="NCBI Taxonomy" id="1978160"/>
    <lineage>
        <taxon>Archaea</taxon>
        <taxon>Candidatus Marsarchaeota</taxon>
        <taxon>Candidatus Marsarchaeota group 2</taxon>
    </lineage>
</organism>
<proteinExistence type="predicted"/>